<keyword evidence="2" id="KW-0732">Signal</keyword>
<dbReference type="InterPro" id="IPR005618">
    <property type="entry name" value="OMPW"/>
</dbReference>
<name>A0A7W2IDA3_9BURK</name>
<dbReference type="PANTHER" id="PTHR36920">
    <property type="match status" value="1"/>
</dbReference>
<dbReference type="GO" id="GO:0055085">
    <property type="term" value="P:transmembrane transport"/>
    <property type="evidence" value="ECO:0007669"/>
    <property type="project" value="TreeGrafter"/>
</dbReference>
<dbReference type="Gene3D" id="2.40.160.20">
    <property type="match status" value="1"/>
</dbReference>
<dbReference type="EMBL" id="JACEZT010000014">
    <property type="protein sequence ID" value="MBA5639194.1"/>
    <property type="molecule type" value="Genomic_DNA"/>
</dbReference>
<protein>
    <submittedName>
        <fullName evidence="3">OmpW family protein</fullName>
    </submittedName>
</protein>
<gene>
    <name evidence="3" type="ORF">H3H37_19215</name>
</gene>
<proteinExistence type="predicted"/>
<keyword evidence="4" id="KW-1185">Reference proteome</keyword>
<dbReference type="GO" id="GO:0009279">
    <property type="term" value="C:cell outer membrane"/>
    <property type="evidence" value="ECO:0007669"/>
    <property type="project" value="UniProtKB-SubCell"/>
</dbReference>
<dbReference type="RefSeq" id="WP_182165531.1">
    <property type="nucleotide sequence ID" value="NZ_JACEZT010000014.1"/>
</dbReference>
<comment type="subcellular location">
    <subcellularLocation>
        <location evidence="1">Cell outer membrane</location>
    </subcellularLocation>
</comment>
<feature type="chain" id="PRO_5030811911" evidence="2">
    <location>
        <begin position="21"/>
        <end position="227"/>
    </location>
</feature>
<accession>A0A7W2IDA3</accession>
<evidence type="ECO:0000256" key="2">
    <source>
        <dbReference type="SAM" id="SignalP"/>
    </source>
</evidence>
<reference evidence="3 4" key="1">
    <citation type="submission" date="2020-07" db="EMBL/GenBank/DDBJ databases">
        <title>Novel species isolated from subtropical streams in China.</title>
        <authorList>
            <person name="Lu H."/>
        </authorList>
    </citation>
    <scope>NUCLEOTIDE SEQUENCE [LARGE SCALE GENOMIC DNA]</scope>
    <source>
        <strain evidence="3 4">LX20W</strain>
    </source>
</reference>
<sequence>MNKSSIWALALLAGPATAHADDMPANQLRAGIYAVSYASHADDVTGPFTPPGVNLAVQSVRTPYLAYARRLAPHWELELAAGVPPTTRTVGRGPAKLGSVPFDGQLVATAKWCSPTLLLHYRFGAEDDALRPAIGLGVNATWFYERSSTPAGDAVNGGPTRISLSRSVGPAATAGLSYRLTPELSVIASYSRVRVNSHYQSDTAGIARATTIRFNPSAWVLALGYAF</sequence>
<organism evidence="3 4">
    <name type="scientific">Rugamonas brunnea</name>
    <dbReference type="NCBI Taxonomy" id="2758569"/>
    <lineage>
        <taxon>Bacteria</taxon>
        <taxon>Pseudomonadati</taxon>
        <taxon>Pseudomonadota</taxon>
        <taxon>Betaproteobacteria</taxon>
        <taxon>Burkholderiales</taxon>
        <taxon>Oxalobacteraceae</taxon>
        <taxon>Telluria group</taxon>
        <taxon>Rugamonas</taxon>
    </lineage>
</organism>
<evidence type="ECO:0000313" key="4">
    <source>
        <dbReference type="Proteomes" id="UP000534388"/>
    </source>
</evidence>
<feature type="signal peptide" evidence="2">
    <location>
        <begin position="1"/>
        <end position="20"/>
    </location>
</feature>
<evidence type="ECO:0000256" key="1">
    <source>
        <dbReference type="ARBA" id="ARBA00004442"/>
    </source>
</evidence>
<dbReference type="Pfam" id="PF03922">
    <property type="entry name" value="OmpW"/>
    <property type="match status" value="1"/>
</dbReference>
<dbReference type="PANTHER" id="PTHR36920:SF1">
    <property type="entry name" value="OUTER MEMBRANE PROTEIN W"/>
    <property type="match status" value="1"/>
</dbReference>
<comment type="caution">
    <text evidence="3">The sequence shown here is derived from an EMBL/GenBank/DDBJ whole genome shotgun (WGS) entry which is preliminary data.</text>
</comment>
<dbReference type="InterPro" id="IPR011250">
    <property type="entry name" value="OMP/PagP_B-barrel"/>
</dbReference>
<dbReference type="SUPFAM" id="SSF56925">
    <property type="entry name" value="OMPA-like"/>
    <property type="match status" value="1"/>
</dbReference>
<evidence type="ECO:0000313" key="3">
    <source>
        <dbReference type="EMBL" id="MBA5639194.1"/>
    </source>
</evidence>
<dbReference type="AlphaFoldDB" id="A0A7W2IDA3"/>
<dbReference type="Proteomes" id="UP000534388">
    <property type="component" value="Unassembled WGS sequence"/>
</dbReference>